<evidence type="ECO:0000313" key="3">
    <source>
        <dbReference type="Proteomes" id="UP000078354"/>
    </source>
</evidence>
<gene>
    <name evidence="2" type="ORF">PMA3_21415</name>
</gene>
<organism evidence="2 3">
    <name type="scientific">Pseudomonas silesiensis</name>
    <dbReference type="NCBI Taxonomy" id="1853130"/>
    <lineage>
        <taxon>Bacteria</taxon>
        <taxon>Pseudomonadati</taxon>
        <taxon>Pseudomonadota</taxon>
        <taxon>Gammaproteobacteria</taxon>
        <taxon>Pseudomonadales</taxon>
        <taxon>Pseudomonadaceae</taxon>
        <taxon>Pseudomonas</taxon>
    </lineage>
</organism>
<evidence type="ECO:0000313" key="2">
    <source>
        <dbReference type="EMBL" id="ANJ57579.1"/>
    </source>
</evidence>
<comment type="catalytic activity">
    <reaction evidence="1">
        <text>alpha-D-ribose 1-methylphosphonate 5-phosphate + AH2 + S-adenosyl-L-methionine = alpha-D-ribose 1,2-cyclic phosphate 5-phosphate + methane + 5'-deoxyadenosine + L-methionine + A + H(+)</text>
        <dbReference type="Rhea" id="RHEA:34707"/>
        <dbReference type="ChEBI" id="CHEBI:13193"/>
        <dbReference type="ChEBI" id="CHEBI:15378"/>
        <dbReference type="ChEBI" id="CHEBI:16183"/>
        <dbReference type="ChEBI" id="CHEBI:17319"/>
        <dbReference type="ChEBI" id="CHEBI:17499"/>
        <dbReference type="ChEBI" id="CHEBI:57844"/>
        <dbReference type="ChEBI" id="CHEBI:59789"/>
        <dbReference type="ChEBI" id="CHEBI:68686"/>
        <dbReference type="ChEBI" id="CHEBI:68687"/>
        <dbReference type="EC" id="4.7.1.1"/>
    </reaction>
</comment>
<name>A0A191YXU2_9PSED</name>
<dbReference type="OrthoDB" id="9803851at2"/>
<proteinExistence type="inferred from homology"/>
<accession>A0A191YXU2</accession>
<keyword evidence="1" id="KW-0408">Iron</keyword>
<dbReference type="GO" id="GO:0098848">
    <property type="term" value="F:alpha-D-ribose 1-methylphosphonate 5-phosphate C-P-lyase activity"/>
    <property type="evidence" value="ECO:0007669"/>
    <property type="project" value="UniProtKB-UniRule"/>
</dbReference>
<sequence length="295" mass="33191">MNDLSNPMKGRALSRDAAYNFAYLDEQTKRMIRRALLKAVAIPGYQVPFGGREMPLPYGWGTGGMQLTAAILGDDDVLKVIDQGADDTTNAVSIRRFFARTAGVATTESTPDATVIQTRHRIPETPLHADQIMVYQVPIPEPLRFIEPSETETRTMHALNDYGVMHVKLYEDIATFGHIATAYAYPVMVDERYVMDPSPIPKFDNPKLDMSPALMLFGAGREKRLYAVPPYTRVTSLDFEDHPFEVQKWDQCCAICVSRDSFLDELIVDDAGTQRFVCSDTYYCAQRVSQQEQGQ</sequence>
<keyword evidence="1" id="KW-0411">Iron-sulfur</keyword>
<keyword evidence="1" id="KW-0479">Metal-binding</keyword>
<dbReference type="SFLD" id="SFLDG01115">
    <property type="entry name" value="Phosphonate_metabolism_(PhnJ)"/>
    <property type="match status" value="1"/>
</dbReference>
<comment type="similarity">
    <text evidence="1">Belongs to the PhnJ family.</text>
</comment>
<dbReference type="InterPro" id="IPR010306">
    <property type="entry name" value="PhnJ"/>
</dbReference>
<dbReference type="EMBL" id="CP014870">
    <property type="protein sequence ID" value="ANJ57579.1"/>
    <property type="molecule type" value="Genomic_DNA"/>
</dbReference>
<dbReference type="SFLD" id="SFLDF00379">
    <property type="entry name" value="Phosphonate_metabolism_(PhnJ)"/>
    <property type="match status" value="1"/>
</dbReference>
<evidence type="ECO:0000256" key="1">
    <source>
        <dbReference type="PIRNR" id="PIRNR011468"/>
    </source>
</evidence>
<comment type="function">
    <text evidence="1">Catalyzes the breakage of the C-P bond in alpha-D-ribose 1-methylphosphonate 5-phosphate (PRPn) forming alpha-D-ribose.</text>
</comment>
<dbReference type="KEGG" id="psil:PMA3_21415"/>
<dbReference type="AlphaFoldDB" id="A0A191YXU2"/>
<protein>
    <recommendedName>
        <fullName evidence="1">Alpha-D-ribose 1-methylphosphonate 5-phosphate C-P lyase</fullName>
        <shortName evidence="1">PRPn C-P lyase</shortName>
        <ecNumber evidence="1">4.7.1.1</ecNumber>
    </recommendedName>
</protein>
<reference evidence="2 3" key="1">
    <citation type="journal article" date="2018" name="Syst. Appl. Microbiol.">
        <title>Pseudomonas silesiensis sp. nov. strain A3T isolated from a biological pesticide sewage treatment plant and analysis of the complete genome sequence.</title>
        <authorList>
            <person name="Kaminski M.A."/>
            <person name="Furmanczyk E.M."/>
            <person name="Sobczak A."/>
            <person name="Dziembowski A."/>
            <person name="Lipinski L."/>
        </authorList>
    </citation>
    <scope>NUCLEOTIDE SEQUENCE [LARGE SCALE GENOMIC DNA]</scope>
    <source>
        <strain evidence="2 3">A3</strain>
    </source>
</reference>
<dbReference type="GO" id="GO:0046872">
    <property type="term" value="F:metal ion binding"/>
    <property type="evidence" value="ECO:0007669"/>
    <property type="project" value="UniProtKB-UniRule"/>
</dbReference>
<dbReference type="GO" id="GO:0019700">
    <property type="term" value="P:organic phosphonate catabolic process"/>
    <property type="evidence" value="ECO:0007669"/>
    <property type="project" value="UniProtKB-UniRule"/>
</dbReference>
<dbReference type="EC" id="4.7.1.1" evidence="1"/>
<keyword evidence="3" id="KW-1185">Reference proteome</keyword>
<dbReference type="SFLD" id="SFLDS00033">
    <property type="entry name" value="Radical_SAM_Phosphonate_Metabo"/>
    <property type="match status" value="1"/>
</dbReference>
<dbReference type="PIRSF" id="PIRSF011468">
    <property type="entry name" value="PhnJ"/>
    <property type="match status" value="1"/>
</dbReference>
<keyword evidence="1 2" id="KW-0456">Lyase</keyword>
<keyword evidence="1" id="KW-0004">4Fe-4S</keyword>
<dbReference type="GO" id="GO:0051539">
    <property type="term" value="F:4 iron, 4 sulfur cluster binding"/>
    <property type="evidence" value="ECO:0007669"/>
    <property type="project" value="UniProtKB-UniRule"/>
</dbReference>
<dbReference type="Proteomes" id="UP000078354">
    <property type="component" value="Chromosome"/>
</dbReference>
<dbReference type="Pfam" id="PF06007">
    <property type="entry name" value="PhnJ"/>
    <property type="match status" value="1"/>
</dbReference>
<keyword evidence="1" id="KW-0949">S-adenosyl-L-methionine</keyword>
<dbReference type="STRING" id="1853130.PMA3_21415"/>